<comment type="caution">
    <text evidence="2">The sequence shown here is derived from an EMBL/GenBank/DDBJ whole genome shotgun (WGS) entry which is preliminary data.</text>
</comment>
<proteinExistence type="predicted"/>
<reference evidence="2 3" key="1">
    <citation type="submission" date="2020-04" db="EMBL/GenBank/DDBJ databases">
        <title>MicrobeNet Type strains.</title>
        <authorList>
            <person name="Nicholson A.C."/>
        </authorList>
    </citation>
    <scope>NUCLEOTIDE SEQUENCE [LARGE SCALE GENOMIC DNA]</scope>
    <source>
        <strain evidence="2 3">DSM 44960</strain>
    </source>
</reference>
<dbReference type="Proteomes" id="UP000572007">
    <property type="component" value="Unassembled WGS sequence"/>
</dbReference>
<protein>
    <submittedName>
        <fullName evidence="2">Uncharacterized protein</fullName>
    </submittedName>
</protein>
<accession>A0A846W1J8</accession>
<dbReference type="EMBL" id="JAAXOM010000001">
    <property type="protein sequence ID" value="NKX86626.1"/>
    <property type="molecule type" value="Genomic_DNA"/>
</dbReference>
<organism evidence="2 3">
    <name type="scientific">Nocardia coubleae</name>
    <dbReference type="NCBI Taxonomy" id="356147"/>
    <lineage>
        <taxon>Bacteria</taxon>
        <taxon>Bacillati</taxon>
        <taxon>Actinomycetota</taxon>
        <taxon>Actinomycetes</taxon>
        <taxon>Mycobacteriales</taxon>
        <taxon>Nocardiaceae</taxon>
        <taxon>Nocardia</taxon>
    </lineage>
</organism>
<evidence type="ECO:0000313" key="2">
    <source>
        <dbReference type="EMBL" id="NKX86626.1"/>
    </source>
</evidence>
<name>A0A846W1J8_9NOCA</name>
<keyword evidence="3" id="KW-1185">Reference proteome</keyword>
<feature type="region of interest" description="Disordered" evidence="1">
    <location>
        <begin position="1"/>
        <end position="74"/>
    </location>
</feature>
<evidence type="ECO:0000256" key="1">
    <source>
        <dbReference type="SAM" id="MobiDB-lite"/>
    </source>
</evidence>
<feature type="compositionally biased region" description="Basic and acidic residues" evidence="1">
    <location>
        <begin position="27"/>
        <end position="41"/>
    </location>
</feature>
<dbReference type="RefSeq" id="WP_157104888.1">
    <property type="nucleotide sequence ID" value="NZ_JAAXOM010000001.1"/>
</dbReference>
<gene>
    <name evidence="2" type="ORF">HGA10_04765</name>
</gene>
<sequence length="132" mass="14300">MSRTILNHASEDGLCPQSPDSGPSSQYKRDLSTDCMRDREVVAWSDPSLREPFPAPSTSRLSSQHRDPQGRPKLLNTTADLENAGLVCAAVQPPPGCDDHSLAVEAYTRPVPKPTAAVLTQVFEAMIQAGWT</sequence>
<dbReference type="AlphaFoldDB" id="A0A846W1J8"/>
<evidence type="ECO:0000313" key="3">
    <source>
        <dbReference type="Proteomes" id="UP000572007"/>
    </source>
</evidence>